<accession>A0A2K3MG82</accession>
<dbReference type="Proteomes" id="UP000236291">
    <property type="component" value="Unassembled WGS sequence"/>
</dbReference>
<reference evidence="2 3" key="2">
    <citation type="journal article" date="2017" name="Front. Plant Sci.">
        <title>Gene Classification and Mining of Molecular Markers Useful in Red Clover (Trifolium pratense) Breeding.</title>
        <authorList>
            <person name="Istvanek J."/>
            <person name="Dluhosova J."/>
            <person name="Dluhos P."/>
            <person name="Patkova L."/>
            <person name="Nedelnik J."/>
            <person name="Repkova J."/>
        </authorList>
    </citation>
    <scope>NUCLEOTIDE SEQUENCE [LARGE SCALE GENOMIC DNA]</scope>
    <source>
        <strain evidence="3">cv. Tatra</strain>
        <tissue evidence="2">Young leaves</tissue>
    </source>
</reference>
<protein>
    <submittedName>
        <fullName evidence="2">Uncharacterized protein</fullName>
    </submittedName>
</protein>
<feature type="compositionally biased region" description="Polar residues" evidence="1">
    <location>
        <begin position="43"/>
        <end position="60"/>
    </location>
</feature>
<name>A0A2K3MG82_TRIPR</name>
<gene>
    <name evidence="2" type="ORF">L195_g045927</name>
</gene>
<evidence type="ECO:0000256" key="1">
    <source>
        <dbReference type="SAM" id="MobiDB-lite"/>
    </source>
</evidence>
<comment type="caution">
    <text evidence="2">The sequence shown here is derived from an EMBL/GenBank/DDBJ whole genome shotgun (WGS) entry which is preliminary data.</text>
</comment>
<evidence type="ECO:0000313" key="2">
    <source>
        <dbReference type="EMBL" id="PNX89805.1"/>
    </source>
</evidence>
<sequence length="60" mass="6717">MAGNFNTRDFKIRDLVRNQINHTFSRTLEAPNPPVLVPRLPKQASSKASGSTEIRLTNLP</sequence>
<feature type="region of interest" description="Disordered" evidence="1">
    <location>
        <begin position="34"/>
        <end position="60"/>
    </location>
</feature>
<proteinExistence type="predicted"/>
<organism evidence="2 3">
    <name type="scientific">Trifolium pratense</name>
    <name type="common">Red clover</name>
    <dbReference type="NCBI Taxonomy" id="57577"/>
    <lineage>
        <taxon>Eukaryota</taxon>
        <taxon>Viridiplantae</taxon>
        <taxon>Streptophyta</taxon>
        <taxon>Embryophyta</taxon>
        <taxon>Tracheophyta</taxon>
        <taxon>Spermatophyta</taxon>
        <taxon>Magnoliopsida</taxon>
        <taxon>eudicotyledons</taxon>
        <taxon>Gunneridae</taxon>
        <taxon>Pentapetalae</taxon>
        <taxon>rosids</taxon>
        <taxon>fabids</taxon>
        <taxon>Fabales</taxon>
        <taxon>Fabaceae</taxon>
        <taxon>Papilionoideae</taxon>
        <taxon>50 kb inversion clade</taxon>
        <taxon>NPAAA clade</taxon>
        <taxon>Hologalegina</taxon>
        <taxon>IRL clade</taxon>
        <taxon>Trifolieae</taxon>
        <taxon>Trifolium</taxon>
    </lineage>
</organism>
<dbReference type="AlphaFoldDB" id="A0A2K3MG82"/>
<evidence type="ECO:0000313" key="3">
    <source>
        <dbReference type="Proteomes" id="UP000236291"/>
    </source>
</evidence>
<reference evidence="2 3" key="1">
    <citation type="journal article" date="2014" name="Am. J. Bot.">
        <title>Genome assembly and annotation for red clover (Trifolium pratense; Fabaceae).</title>
        <authorList>
            <person name="Istvanek J."/>
            <person name="Jaros M."/>
            <person name="Krenek A."/>
            <person name="Repkova J."/>
        </authorList>
    </citation>
    <scope>NUCLEOTIDE SEQUENCE [LARGE SCALE GENOMIC DNA]</scope>
    <source>
        <strain evidence="3">cv. Tatra</strain>
        <tissue evidence="2">Young leaves</tissue>
    </source>
</reference>
<dbReference type="EMBL" id="ASHM01060919">
    <property type="protein sequence ID" value="PNX89805.1"/>
    <property type="molecule type" value="Genomic_DNA"/>
</dbReference>